<dbReference type="Proteomes" id="UP000011599">
    <property type="component" value="Unassembled WGS sequence"/>
</dbReference>
<organism evidence="9 10">
    <name type="scientific">Natronorubrum tibetense GA33</name>
    <dbReference type="NCBI Taxonomy" id="1114856"/>
    <lineage>
        <taxon>Archaea</taxon>
        <taxon>Methanobacteriati</taxon>
        <taxon>Methanobacteriota</taxon>
        <taxon>Stenosarchaea group</taxon>
        <taxon>Halobacteria</taxon>
        <taxon>Halobacteriales</taxon>
        <taxon>Natrialbaceae</taxon>
        <taxon>Natronorubrum</taxon>
    </lineage>
</organism>
<dbReference type="InterPro" id="IPR036259">
    <property type="entry name" value="MFS_trans_sf"/>
</dbReference>
<dbReference type="GO" id="GO:0005886">
    <property type="term" value="C:plasma membrane"/>
    <property type="evidence" value="ECO:0007669"/>
    <property type="project" value="UniProtKB-SubCell"/>
</dbReference>
<evidence type="ECO:0000256" key="3">
    <source>
        <dbReference type="ARBA" id="ARBA00022475"/>
    </source>
</evidence>
<feature type="transmembrane region" description="Helical" evidence="7">
    <location>
        <begin position="174"/>
        <end position="192"/>
    </location>
</feature>
<feature type="transmembrane region" description="Helical" evidence="7">
    <location>
        <begin position="388"/>
        <end position="406"/>
    </location>
</feature>
<feature type="transmembrane region" description="Helical" evidence="7">
    <location>
        <begin position="82"/>
        <end position="100"/>
    </location>
</feature>
<dbReference type="eggNOG" id="arCOG00130">
    <property type="taxonomic scope" value="Archaea"/>
</dbReference>
<proteinExistence type="predicted"/>
<dbReference type="PANTHER" id="PTHR23517">
    <property type="entry name" value="RESISTANCE PROTEIN MDTM, PUTATIVE-RELATED-RELATED"/>
    <property type="match status" value="1"/>
</dbReference>
<feature type="transmembrane region" description="Helical" evidence="7">
    <location>
        <begin position="298"/>
        <end position="316"/>
    </location>
</feature>
<dbReference type="PATRIC" id="fig|1114856.3.peg.3799"/>
<gene>
    <name evidence="9" type="ORF">C496_18323</name>
</gene>
<dbReference type="GO" id="GO:0022857">
    <property type="term" value="F:transmembrane transporter activity"/>
    <property type="evidence" value="ECO:0007669"/>
    <property type="project" value="InterPro"/>
</dbReference>
<evidence type="ECO:0000256" key="2">
    <source>
        <dbReference type="ARBA" id="ARBA00022448"/>
    </source>
</evidence>
<dbReference type="InterPro" id="IPR050171">
    <property type="entry name" value="MFS_Transporters"/>
</dbReference>
<feature type="transmembrane region" description="Helical" evidence="7">
    <location>
        <begin position="322"/>
        <end position="341"/>
    </location>
</feature>
<dbReference type="Gene3D" id="1.20.1250.20">
    <property type="entry name" value="MFS general substrate transporter like domains"/>
    <property type="match status" value="2"/>
</dbReference>
<keyword evidence="2" id="KW-0813">Transport</keyword>
<dbReference type="RefSeq" id="WP_006091806.1">
    <property type="nucleotide sequence ID" value="NZ_AOHW01000043.1"/>
</dbReference>
<dbReference type="CDD" id="cd17325">
    <property type="entry name" value="MFS_MdtG_SLC18_like"/>
    <property type="match status" value="1"/>
</dbReference>
<name>L9VML3_9EURY</name>
<comment type="subcellular location">
    <subcellularLocation>
        <location evidence="1">Cell membrane</location>
        <topology evidence="1">Multi-pass membrane protein</topology>
    </subcellularLocation>
</comment>
<dbReference type="PROSITE" id="PS50850">
    <property type="entry name" value="MFS"/>
    <property type="match status" value="1"/>
</dbReference>
<keyword evidence="6 7" id="KW-0472">Membrane</keyword>
<keyword evidence="4 7" id="KW-0812">Transmembrane</keyword>
<accession>L9VML3</accession>
<protein>
    <submittedName>
        <fullName evidence="9">Major facilitator superfamily protein</fullName>
    </submittedName>
</protein>
<keyword evidence="3" id="KW-1003">Cell membrane</keyword>
<dbReference type="PANTHER" id="PTHR23517:SF3">
    <property type="entry name" value="INTEGRAL MEMBRANE TRANSPORT PROTEIN"/>
    <property type="match status" value="1"/>
</dbReference>
<feature type="domain" description="Major facilitator superfamily (MFS) profile" evidence="8">
    <location>
        <begin position="15"/>
        <end position="410"/>
    </location>
</feature>
<evidence type="ECO:0000313" key="10">
    <source>
        <dbReference type="Proteomes" id="UP000011599"/>
    </source>
</evidence>
<evidence type="ECO:0000256" key="7">
    <source>
        <dbReference type="SAM" id="Phobius"/>
    </source>
</evidence>
<evidence type="ECO:0000256" key="4">
    <source>
        <dbReference type="ARBA" id="ARBA00022692"/>
    </source>
</evidence>
<keyword evidence="10" id="KW-1185">Reference proteome</keyword>
<dbReference type="InterPro" id="IPR011701">
    <property type="entry name" value="MFS"/>
</dbReference>
<dbReference type="AlphaFoldDB" id="L9VML3"/>
<evidence type="ECO:0000256" key="1">
    <source>
        <dbReference type="ARBA" id="ARBA00004651"/>
    </source>
</evidence>
<evidence type="ECO:0000256" key="5">
    <source>
        <dbReference type="ARBA" id="ARBA00022989"/>
    </source>
</evidence>
<comment type="caution">
    <text evidence="9">The sequence shown here is derived from an EMBL/GenBank/DDBJ whole genome shotgun (WGS) entry which is preliminary data.</text>
</comment>
<dbReference type="STRING" id="1114856.GCA_000383975_00341"/>
<dbReference type="SUPFAM" id="SSF103473">
    <property type="entry name" value="MFS general substrate transporter"/>
    <property type="match status" value="1"/>
</dbReference>
<feature type="transmembrane region" description="Helical" evidence="7">
    <location>
        <begin position="147"/>
        <end position="168"/>
    </location>
</feature>
<evidence type="ECO:0000256" key="6">
    <source>
        <dbReference type="ARBA" id="ARBA00023136"/>
    </source>
</evidence>
<dbReference type="InterPro" id="IPR005829">
    <property type="entry name" value="Sugar_transporter_CS"/>
</dbReference>
<feature type="transmembrane region" description="Helical" evidence="7">
    <location>
        <begin position="12"/>
        <end position="30"/>
    </location>
</feature>
<dbReference type="InterPro" id="IPR020846">
    <property type="entry name" value="MFS_dom"/>
</dbReference>
<dbReference type="PROSITE" id="PS00216">
    <property type="entry name" value="SUGAR_TRANSPORT_1"/>
    <property type="match status" value="1"/>
</dbReference>
<reference evidence="9 10" key="1">
    <citation type="journal article" date="2014" name="PLoS Genet.">
        <title>Phylogenetically driven sequencing of extremely halophilic archaea reveals strategies for static and dynamic osmo-response.</title>
        <authorList>
            <person name="Becker E.A."/>
            <person name="Seitzer P.M."/>
            <person name="Tritt A."/>
            <person name="Larsen D."/>
            <person name="Krusor M."/>
            <person name="Yao A.I."/>
            <person name="Wu D."/>
            <person name="Madern D."/>
            <person name="Eisen J.A."/>
            <person name="Darling A.E."/>
            <person name="Facciotti M.T."/>
        </authorList>
    </citation>
    <scope>NUCLEOTIDE SEQUENCE [LARGE SCALE GENOMIC DNA]</scope>
    <source>
        <strain evidence="9 10">GA33</strain>
    </source>
</reference>
<feature type="transmembrane region" description="Helical" evidence="7">
    <location>
        <begin position="50"/>
        <end position="70"/>
    </location>
</feature>
<dbReference type="OrthoDB" id="117970at2157"/>
<evidence type="ECO:0000313" key="9">
    <source>
        <dbReference type="EMBL" id="ELY38222.1"/>
    </source>
</evidence>
<dbReference type="Pfam" id="PF07690">
    <property type="entry name" value="MFS_1"/>
    <property type="match status" value="2"/>
</dbReference>
<sequence length="426" mass="46064">MGREYKQGIKRNWQQFLLQILTVFAVGLTMGSQRTVVPLMGEETFGVTSFLVIGSFVISFGIVKALLNLYSGKWADSYGRKPILLLGWLSAVPIPFILIFAPSWSWIVVGNVLLGVNQGVAWSMSMISKIELAGPSERGLAAGLDEAFGYTGVAIGAWFTGVIAAQYSLRPEPFYFLLLVIIVAMLIAIFFIEETLPYAQAEAAQPDGGKESDGDADLPFAEIVKRATYKDRTLFTAAQAGHVENFVDTLVWIGFPLFLLAQGLDTAQIGVVVGVHSGAYFLQVYTGRLGDQIGRKPPIVIGFFLAGGGVLGMTVVEGYYAWIVMSGIAGIGMALHYPNLISVASDAAHPLWRSTGLGVYRLWRDLGYAVGAILIGITMDLLYIEAAFYGTAIAMFISGGLVYLMMEETHPELGTHERSSLSQGDA</sequence>
<dbReference type="EMBL" id="AOHW01000043">
    <property type="protein sequence ID" value="ELY38222.1"/>
    <property type="molecule type" value="Genomic_DNA"/>
</dbReference>
<keyword evidence="5 7" id="KW-1133">Transmembrane helix</keyword>
<evidence type="ECO:0000259" key="8">
    <source>
        <dbReference type="PROSITE" id="PS50850"/>
    </source>
</evidence>